<dbReference type="CDD" id="cd06173">
    <property type="entry name" value="MFS_MefA_like"/>
    <property type="match status" value="1"/>
</dbReference>
<evidence type="ECO:0000256" key="4">
    <source>
        <dbReference type="ARBA" id="ARBA00022989"/>
    </source>
</evidence>
<evidence type="ECO:0000256" key="6">
    <source>
        <dbReference type="SAM" id="Phobius"/>
    </source>
</evidence>
<feature type="transmembrane region" description="Helical" evidence="6">
    <location>
        <begin position="144"/>
        <end position="168"/>
    </location>
</feature>
<dbReference type="RefSeq" id="WP_344263026.1">
    <property type="nucleotide sequence ID" value="NZ_BAAAMJ010000032.1"/>
</dbReference>
<feature type="transmembrane region" description="Helical" evidence="6">
    <location>
        <begin position="371"/>
        <end position="394"/>
    </location>
</feature>
<evidence type="ECO:0000256" key="3">
    <source>
        <dbReference type="ARBA" id="ARBA00022692"/>
    </source>
</evidence>
<proteinExistence type="predicted"/>
<keyword evidence="3 6" id="KW-0812">Transmembrane</keyword>
<dbReference type="InterPro" id="IPR036259">
    <property type="entry name" value="MFS_trans_sf"/>
</dbReference>
<evidence type="ECO:0000313" key="7">
    <source>
        <dbReference type="EMBL" id="GAA1921734.1"/>
    </source>
</evidence>
<accession>A0ABP5AW33</accession>
<gene>
    <name evidence="7" type="ORF">GCM10009716_32910</name>
</gene>
<feature type="transmembrane region" description="Helical" evidence="6">
    <location>
        <begin position="20"/>
        <end position="42"/>
    </location>
</feature>
<sequence length="435" mass="45618">MAVVTDLRTLLRFSGFRRLLTVRLLSQFTDGVFQVGLATYVVFSPEQQATPGDIAAAMAVLLLPYSLLGPFAGVLLDRWRRRQVLLYGNLLRAALTSGTCALVLTGAPNWLFYLSALSVTAVNRFILAGLSASLPRVVDSVRLVVANSLSPTAGTVAATVGGMSAFAVQLLVRGQGAEDALALALAVGGYLLAGASALRMGRGQLGPDQDHRQPRLGAAVAGTARGLLEGLRHLTARPSASRTLAGVGLMRFCYGALLVTVLMLARHAWGENGTTGGNGMALLGLVVAVSGAGFFVAAICTPWAVERLGRLGWFVCCAAAAAVLVPALGLWFQPLPILAAAFVLGLVTQGAKIVTDTVVQSAIDDGYRGRVFSLYDMLFNTAFVAAAGLAALMLPPDGRSAELLITVSVLYALLAAGMFRFRRRVVARENAARFT</sequence>
<keyword evidence="4 6" id="KW-1133">Transmembrane helix</keyword>
<evidence type="ECO:0000313" key="8">
    <source>
        <dbReference type="Proteomes" id="UP001501303"/>
    </source>
</evidence>
<evidence type="ECO:0000256" key="1">
    <source>
        <dbReference type="ARBA" id="ARBA00004651"/>
    </source>
</evidence>
<feature type="transmembrane region" description="Helical" evidence="6">
    <location>
        <begin position="337"/>
        <end position="359"/>
    </location>
</feature>
<dbReference type="SUPFAM" id="SSF103473">
    <property type="entry name" value="MFS general substrate transporter"/>
    <property type="match status" value="1"/>
</dbReference>
<feature type="transmembrane region" description="Helical" evidence="6">
    <location>
        <begin position="180"/>
        <end position="198"/>
    </location>
</feature>
<feature type="transmembrane region" description="Helical" evidence="6">
    <location>
        <begin position="400"/>
        <end position="419"/>
    </location>
</feature>
<keyword evidence="2" id="KW-1003">Cell membrane</keyword>
<feature type="transmembrane region" description="Helical" evidence="6">
    <location>
        <begin position="84"/>
        <end position="104"/>
    </location>
</feature>
<dbReference type="Gene3D" id="1.20.1250.20">
    <property type="entry name" value="MFS general substrate transporter like domains"/>
    <property type="match status" value="1"/>
</dbReference>
<comment type="subcellular location">
    <subcellularLocation>
        <location evidence="1">Cell membrane</location>
        <topology evidence="1">Multi-pass membrane protein</topology>
    </subcellularLocation>
</comment>
<keyword evidence="8" id="KW-1185">Reference proteome</keyword>
<reference evidence="8" key="1">
    <citation type="journal article" date="2019" name="Int. J. Syst. Evol. Microbiol.">
        <title>The Global Catalogue of Microorganisms (GCM) 10K type strain sequencing project: providing services to taxonomists for standard genome sequencing and annotation.</title>
        <authorList>
            <consortium name="The Broad Institute Genomics Platform"/>
            <consortium name="The Broad Institute Genome Sequencing Center for Infectious Disease"/>
            <person name="Wu L."/>
            <person name="Ma J."/>
        </authorList>
    </citation>
    <scope>NUCLEOTIDE SEQUENCE [LARGE SCALE GENOMIC DNA]</scope>
    <source>
        <strain evidence="8">JCM 13581</strain>
    </source>
</reference>
<evidence type="ECO:0000256" key="2">
    <source>
        <dbReference type="ARBA" id="ARBA00022475"/>
    </source>
</evidence>
<keyword evidence="5 6" id="KW-0472">Membrane</keyword>
<feature type="transmembrane region" description="Helical" evidence="6">
    <location>
        <begin position="311"/>
        <end position="331"/>
    </location>
</feature>
<dbReference type="Proteomes" id="UP001501303">
    <property type="component" value="Unassembled WGS sequence"/>
</dbReference>
<organism evidence="7 8">
    <name type="scientific">Streptomyces sodiiphilus</name>
    <dbReference type="NCBI Taxonomy" id="226217"/>
    <lineage>
        <taxon>Bacteria</taxon>
        <taxon>Bacillati</taxon>
        <taxon>Actinomycetota</taxon>
        <taxon>Actinomycetes</taxon>
        <taxon>Kitasatosporales</taxon>
        <taxon>Streptomycetaceae</taxon>
        <taxon>Streptomyces</taxon>
    </lineage>
</organism>
<comment type="caution">
    <text evidence="7">The sequence shown here is derived from an EMBL/GenBank/DDBJ whole genome shotgun (WGS) entry which is preliminary data.</text>
</comment>
<feature type="transmembrane region" description="Helical" evidence="6">
    <location>
        <begin position="54"/>
        <end position="77"/>
    </location>
</feature>
<feature type="transmembrane region" description="Helical" evidence="6">
    <location>
        <begin position="110"/>
        <end position="132"/>
    </location>
</feature>
<dbReference type="PANTHER" id="PTHR23513">
    <property type="entry name" value="INTEGRAL MEMBRANE EFFLUX PROTEIN-RELATED"/>
    <property type="match status" value="1"/>
</dbReference>
<feature type="transmembrane region" description="Helical" evidence="6">
    <location>
        <begin position="281"/>
        <end position="304"/>
    </location>
</feature>
<feature type="transmembrane region" description="Helical" evidence="6">
    <location>
        <begin position="252"/>
        <end position="269"/>
    </location>
</feature>
<dbReference type="EMBL" id="BAAAMJ010000032">
    <property type="protein sequence ID" value="GAA1921734.1"/>
    <property type="molecule type" value="Genomic_DNA"/>
</dbReference>
<name>A0ABP5AW33_9ACTN</name>
<evidence type="ECO:0000256" key="5">
    <source>
        <dbReference type="ARBA" id="ARBA00023136"/>
    </source>
</evidence>
<dbReference type="PANTHER" id="PTHR23513:SF17">
    <property type="entry name" value="MEMBRANE PROTEIN"/>
    <property type="match status" value="1"/>
</dbReference>
<protein>
    <submittedName>
        <fullName evidence="7">MFS transporter</fullName>
    </submittedName>
</protein>